<evidence type="ECO:0000256" key="6">
    <source>
        <dbReference type="ARBA" id="ARBA00035275"/>
    </source>
</evidence>
<dbReference type="InterPro" id="IPR011332">
    <property type="entry name" value="Ribosomal_zn-bd"/>
</dbReference>
<dbReference type="EMBL" id="BLAL01000178">
    <property type="protein sequence ID" value="GES88389.1"/>
    <property type="molecule type" value="Genomic_DNA"/>
</dbReference>
<evidence type="ECO:0000256" key="2">
    <source>
        <dbReference type="ARBA" id="ARBA00007596"/>
    </source>
</evidence>
<dbReference type="PANTHER" id="PTHR47037:SF1">
    <property type="entry name" value="LARGE RIBOSOMAL SUBUNIT PROTEIN BL33M"/>
    <property type="match status" value="1"/>
</dbReference>
<comment type="similarity">
    <text evidence="2">Belongs to the bacterial ribosomal protein bL33 family.</text>
</comment>
<dbReference type="GO" id="GO:0005739">
    <property type="term" value="C:mitochondrion"/>
    <property type="evidence" value="ECO:0007669"/>
    <property type="project" value="UniProtKB-SubCell"/>
</dbReference>
<dbReference type="PANTHER" id="PTHR47037">
    <property type="entry name" value="39S RIBOSOMAL PROTEIN L33, MITOCHONDRIAL"/>
    <property type="match status" value="1"/>
</dbReference>
<keyword evidence="3 7" id="KW-0689">Ribosomal protein</keyword>
<comment type="subcellular location">
    <subcellularLocation>
        <location evidence="1">Mitochondrion</location>
    </subcellularLocation>
</comment>
<organism evidence="7 8">
    <name type="scientific">Rhizophagus clarus</name>
    <dbReference type="NCBI Taxonomy" id="94130"/>
    <lineage>
        <taxon>Eukaryota</taxon>
        <taxon>Fungi</taxon>
        <taxon>Fungi incertae sedis</taxon>
        <taxon>Mucoromycota</taxon>
        <taxon>Glomeromycotina</taxon>
        <taxon>Glomeromycetes</taxon>
        <taxon>Glomerales</taxon>
        <taxon>Glomeraceae</taxon>
        <taxon>Rhizophagus</taxon>
    </lineage>
</organism>
<dbReference type="NCBIfam" id="TIGR01023">
    <property type="entry name" value="rpmG_bact"/>
    <property type="match status" value="1"/>
</dbReference>
<dbReference type="InterPro" id="IPR052008">
    <property type="entry name" value="Mitoribosomal_protein_bL33"/>
</dbReference>
<accession>A0A8H3LJZ0</accession>
<dbReference type="SUPFAM" id="SSF57829">
    <property type="entry name" value="Zn-binding ribosomal proteins"/>
    <property type="match status" value="1"/>
</dbReference>
<comment type="caution">
    <text evidence="7">The sequence shown here is derived from an EMBL/GenBank/DDBJ whole genome shotgun (WGS) entry which is preliminary data.</text>
</comment>
<keyword evidence="4" id="KW-0496">Mitochondrion</keyword>
<dbReference type="Proteomes" id="UP000615446">
    <property type="component" value="Unassembled WGS sequence"/>
</dbReference>
<evidence type="ECO:0000256" key="3">
    <source>
        <dbReference type="ARBA" id="ARBA00022980"/>
    </source>
</evidence>
<evidence type="ECO:0000256" key="5">
    <source>
        <dbReference type="ARBA" id="ARBA00023274"/>
    </source>
</evidence>
<dbReference type="GO" id="GO:0003735">
    <property type="term" value="F:structural constituent of ribosome"/>
    <property type="evidence" value="ECO:0007669"/>
    <property type="project" value="InterPro"/>
</dbReference>
<evidence type="ECO:0000313" key="7">
    <source>
        <dbReference type="EMBL" id="GES88389.1"/>
    </source>
</evidence>
<gene>
    <name evidence="7" type="ORF">RCL2_001534300</name>
</gene>
<dbReference type="AlphaFoldDB" id="A0A8H3LJZ0"/>
<evidence type="ECO:0000256" key="4">
    <source>
        <dbReference type="ARBA" id="ARBA00023128"/>
    </source>
</evidence>
<dbReference type="InterPro" id="IPR001705">
    <property type="entry name" value="Ribosomal_bL33"/>
</dbReference>
<dbReference type="OrthoDB" id="275534at2759"/>
<protein>
    <recommendedName>
        <fullName evidence="6">Large ribosomal subunit protein bL33m</fullName>
    </recommendedName>
</protein>
<keyword evidence="5" id="KW-0687">Ribonucleoprotein</keyword>
<dbReference type="GO" id="GO:0006412">
    <property type="term" value="P:translation"/>
    <property type="evidence" value="ECO:0007669"/>
    <property type="project" value="InterPro"/>
</dbReference>
<proteinExistence type="inferred from homology"/>
<reference evidence="7" key="1">
    <citation type="submission" date="2019-10" db="EMBL/GenBank/DDBJ databases">
        <title>Conservation and host-specific expression of non-tandemly repeated heterogenous ribosome RNA gene in arbuscular mycorrhizal fungi.</title>
        <authorList>
            <person name="Maeda T."/>
            <person name="Kobayashi Y."/>
            <person name="Nakagawa T."/>
            <person name="Ezawa T."/>
            <person name="Yamaguchi K."/>
            <person name="Bino T."/>
            <person name="Nishimoto Y."/>
            <person name="Shigenobu S."/>
            <person name="Kawaguchi M."/>
        </authorList>
    </citation>
    <scope>NUCLEOTIDE SEQUENCE</scope>
    <source>
        <strain evidence="7">HR1</strain>
    </source>
</reference>
<sequence length="120" mass="14209">MWQLYMNKQSNFKGGGFICRNFFLFDISWWLDSTASISDIVDTLRDSIAFNEKKFFIKSLKYIKMVKKTKARTTIVRLVSSAGTGYFFTRIRPRQLPKLSFVKYDPKVGRRVLFTEQKNR</sequence>
<evidence type="ECO:0000313" key="8">
    <source>
        <dbReference type="Proteomes" id="UP000615446"/>
    </source>
</evidence>
<evidence type="ECO:0000256" key="1">
    <source>
        <dbReference type="ARBA" id="ARBA00004173"/>
    </source>
</evidence>
<dbReference type="GO" id="GO:0005840">
    <property type="term" value="C:ribosome"/>
    <property type="evidence" value="ECO:0007669"/>
    <property type="project" value="UniProtKB-KW"/>
</dbReference>
<name>A0A8H3LJZ0_9GLOM</name>
<dbReference type="GO" id="GO:1990904">
    <property type="term" value="C:ribonucleoprotein complex"/>
    <property type="evidence" value="ECO:0007669"/>
    <property type="project" value="UniProtKB-KW"/>
</dbReference>
<dbReference type="Pfam" id="PF00471">
    <property type="entry name" value="Ribosomal_L33"/>
    <property type="match status" value="1"/>
</dbReference>
<dbReference type="InterPro" id="IPR038584">
    <property type="entry name" value="Ribosomal_bL33_sf"/>
</dbReference>
<dbReference type="Gene3D" id="2.20.28.120">
    <property type="entry name" value="Ribosomal protein L33"/>
    <property type="match status" value="1"/>
</dbReference>